<dbReference type="AlphaFoldDB" id="A0A286D925"/>
<dbReference type="PROSITE" id="PS00455">
    <property type="entry name" value="AMP_BINDING"/>
    <property type="match status" value="1"/>
</dbReference>
<keyword evidence="4" id="KW-1185">Reference proteome</keyword>
<proteinExistence type="predicted"/>
<dbReference type="SUPFAM" id="SSF56801">
    <property type="entry name" value="Acetyl-CoA synthetase-like"/>
    <property type="match status" value="1"/>
</dbReference>
<dbReference type="InterPro" id="IPR020845">
    <property type="entry name" value="AMP-binding_CS"/>
</dbReference>
<dbReference type="InterPro" id="IPR045851">
    <property type="entry name" value="AMP-bd_C_sf"/>
</dbReference>
<name>A0A286D925_9GAMM</name>
<protein>
    <submittedName>
        <fullName evidence="3">Acyl-CoA synthetase (AMP-forming)/AMP-acid ligase II</fullName>
    </submittedName>
</protein>
<dbReference type="PANTHER" id="PTHR24096:SF267">
    <property type="entry name" value="MALONATE--COA LIGASE ACSF3, MITOCHONDRIAL"/>
    <property type="match status" value="1"/>
</dbReference>
<dbReference type="InterPro" id="IPR025110">
    <property type="entry name" value="AMP-bd_C"/>
</dbReference>
<accession>A0A286D925</accession>
<dbReference type="Proteomes" id="UP000219374">
    <property type="component" value="Unassembled WGS sequence"/>
</dbReference>
<dbReference type="GO" id="GO:0016405">
    <property type="term" value="F:CoA-ligase activity"/>
    <property type="evidence" value="ECO:0007669"/>
    <property type="project" value="TreeGrafter"/>
</dbReference>
<evidence type="ECO:0000313" key="4">
    <source>
        <dbReference type="Proteomes" id="UP000219374"/>
    </source>
</evidence>
<sequence length="511" mass="54467">MATTGSLLGHWARYRPHKTALICGGRRISHPEHHQRVQRCASALAGIGLGRGDAVAIFMANRVELLELYRACALLGIVAVPVSPLLQAAGLAVVLRDSGAAAVFTQASLQPVADALRASCPDLPVRQWVTVDTASHAYAGYETLLAAASDLAPDVEADEVDPETPFNIMYSSGTTGAPKGIVLTHRIRMAYALQLAAAFGIGPESVVMHAGSLVFNGAFTTLMPAWQQGCVYLLESGFDATGFIDTVRRESVTHVMMVPSQIAAVLAAPGCCAEALASLKMLCSVGAPLPQQHRQRLQELLPGAVYELYGLTEGFATVLDGADSAAHPGSVGIPLPYHGLRILHEDGSEADTGEVGEIVGRGPLLMPGYHRQPQLTAAAIVDGWLHTGDLGFVDGDGFLHLVDRRKDLIISGGVNVYPRDIEEVAARHPAVREVAVFGVPDPRWGECPVAAVVLKADVVVDSAELQDWINANVSARFQRLRDVQILHDLPRNVAGKTLKRELREAYLAALD</sequence>
<dbReference type="OrthoDB" id="9803968at2"/>
<dbReference type="InterPro" id="IPR000873">
    <property type="entry name" value="AMP-dep_synth/lig_dom"/>
</dbReference>
<evidence type="ECO:0000313" key="3">
    <source>
        <dbReference type="EMBL" id="SOD55148.1"/>
    </source>
</evidence>
<dbReference type="RefSeq" id="WP_097122411.1">
    <property type="nucleotide sequence ID" value="NZ_OCND01000006.1"/>
</dbReference>
<dbReference type="EMBL" id="OCND01000006">
    <property type="protein sequence ID" value="SOD55148.1"/>
    <property type="molecule type" value="Genomic_DNA"/>
</dbReference>
<gene>
    <name evidence="3" type="ORF">SAMN06296416_106113</name>
</gene>
<dbReference type="Gene3D" id="3.40.50.12780">
    <property type="entry name" value="N-terminal domain of ligase-like"/>
    <property type="match status" value="1"/>
</dbReference>
<feature type="domain" description="AMP-dependent synthetase/ligase" evidence="1">
    <location>
        <begin position="10"/>
        <end position="370"/>
    </location>
</feature>
<dbReference type="InterPro" id="IPR042099">
    <property type="entry name" value="ANL_N_sf"/>
</dbReference>
<dbReference type="PANTHER" id="PTHR24096">
    <property type="entry name" value="LONG-CHAIN-FATTY-ACID--COA LIGASE"/>
    <property type="match status" value="1"/>
</dbReference>
<reference evidence="3 4" key="1">
    <citation type="submission" date="2017-09" db="EMBL/GenBank/DDBJ databases">
        <authorList>
            <person name="Ehlers B."/>
            <person name="Leendertz F.H."/>
        </authorList>
    </citation>
    <scope>NUCLEOTIDE SEQUENCE [LARGE SCALE GENOMIC DNA]</scope>
    <source>
        <strain evidence="3 4">CGMCC 1.10978</strain>
    </source>
</reference>
<evidence type="ECO:0000259" key="1">
    <source>
        <dbReference type="Pfam" id="PF00501"/>
    </source>
</evidence>
<dbReference type="Pfam" id="PF00501">
    <property type="entry name" value="AMP-binding"/>
    <property type="match status" value="1"/>
</dbReference>
<evidence type="ECO:0000259" key="2">
    <source>
        <dbReference type="Pfam" id="PF13193"/>
    </source>
</evidence>
<dbReference type="Gene3D" id="3.30.300.30">
    <property type="match status" value="1"/>
</dbReference>
<feature type="domain" description="AMP-binding enzyme C-terminal" evidence="2">
    <location>
        <begin position="421"/>
        <end position="496"/>
    </location>
</feature>
<keyword evidence="3" id="KW-0436">Ligase</keyword>
<organism evidence="3 4">
    <name type="scientific">Pseudoxanthomonas wuyuanensis</name>
    <dbReference type="NCBI Taxonomy" id="1073196"/>
    <lineage>
        <taxon>Bacteria</taxon>
        <taxon>Pseudomonadati</taxon>
        <taxon>Pseudomonadota</taxon>
        <taxon>Gammaproteobacteria</taxon>
        <taxon>Lysobacterales</taxon>
        <taxon>Lysobacteraceae</taxon>
        <taxon>Pseudoxanthomonas</taxon>
    </lineage>
</organism>
<dbReference type="Pfam" id="PF13193">
    <property type="entry name" value="AMP-binding_C"/>
    <property type="match status" value="1"/>
</dbReference>